<evidence type="ECO:0000313" key="3">
    <source>
        <dbReference type="EMBL" id="MBI4726330.1"/>
    </source>
</evidence>
<keyword evidence="1" id="KW-0175">Coiled coil</keyword>
<accession>A0A933I9H1</accession>
<dbReference type="PANTHER" id="PTHR43788">
    <property type="entry name" value="DNA2/NAM7 HELICASE FAMILY MEMBER"/>
    <property type="match status" value="1"/>
</dbReference>
<comment type="caution">
    <text evidence="3">The sequence shown here is derived from an EMBL/GenBank/DDBJ whole genome shotgun (WGS) entry which is preliminary data.</text>
</comment>
<proteinExistence type="predicted"/>
<dbReference type="Proteomes" id="UP000736328">
    <property type="component" value="Unassembled WGS sequence"/>
</dbReference>
<feature type="coiled-coil region" evidence="1">
    <location>
        <begin position="313"/>
        <end position="340"/>
    </location>
</feature>
<dbReference type="InterPro" id="IPR003593">
    <property type="entry name" value="AAA+_ATPase"/>
</dbReference>
<reference evidence="3" key="1">
    <citation type="submission" date="2020-07" db="EMBL/GenBank/DDBJ databases">
        <title>Huge and variable diversity of episymbiotic CPR bacteria and DPANN archaea in groundwater ecosystems.</title>
        <authorList>
            <person name="He C.Y."/>
            <person name="Keren R."/>
            <person name="Whittaker M."/>
            <person name="Farag I.F."/>
            <person name="Doudna J."/>
            <person name="Cate J.H.D."/>
            <person name="Banfield J.F."/>
        </authorList>
    </citation>
    <scope>NUCLEOTIDE SEQUENCE</scope>
    <source>
        <strain evidence="3">NC_groundwater_1520_Pr4_B-0.1um_53_5</strain>
    </source>
</reference>
<dbReference type="Gene3D" id="3.40.50.300">
    <property type="entry name" value="P-loop containing nucleotide triphosphate hydrolases"/>
    <property type="match status" value="2"/>
</dbReference>
<sequence length="636" mass="72046">MPISEINNTRPPENARDLAKWFNEAIVGEIQFLEKNSREQNYELLYGQQINSGKDYATYIFHLADGTRLPEEADGKLCYDTLFYIADIIRQEGNTIELKLSGSNLPPKIYRATLSIDDTALLKKLSEKLSKIENKETTITNCANLVFHPKNGPLSATESYTPNLSTELRSEQADTIIRCCNSEITYVWGPPGTGKTHLITNLLAALLDKNERVLITSHTKKAVDQALYEAIKEEGNKRGVLAGQQIIAACKVLRLGVIGESTNNLPDNVVFDKALNNRTIAWNEQISKIEQEIKLLTDKITYGKKYISEWVKLEEYSDKINHLTNRLTETNKTIHELIAEKSYDQELLTIAKDSLEKAEHSWFNKKSKLEKAQNSIAQAIKSREITEESLKKESQNKDYHTNAIAVLNTLRDKQGATCKSLLPKETYEKEIDSLSLLVNTEQTKINELKDNIRAASTVLLNESRALFCTLTKSYVAKELENQEFDAVIIDEISMALPPLVFLAAGKAKKRVILVGDFKQLPPIIRSDTVIGNTRLKNDVFYLSGLVDSAGKVNELEQKILCKLTRQSRMLKEIATVSRYLSYRKAGLILEDELEKLEYAQENRKRREHTNAWLDFLPQSPLVIIDTSEWLCCVNKG</sequence>
<evidence type="ECO:0000313" key="4">
    <source>
        <dbReference type="Proteomes" id="UP000736328"/>
    </source>
</evidence>
<name>A0A933I9H1_UNCT6</name>
<feature type="domain" description="AAA+ ATPase" evidence="2">
    <location>
        <begin position="181"/>
        <end position="536"/>
    </location>
</feature>
<dbReference type="SMART" id="SM00382">
    <property type="entry name" value="AAA"/>
    <property type="match status" value="1"/>
</dbReference>
<evidence type="ECO:0000256" key="1">
    <source>
        <dbReference type="SAM" id="Coils"/>
    </source>
</evidence>
<dbReference type="PANTHER" id="PTHR43788:SF8">
    <property type="entry name" value="DNA-BINDING PROTEIN SMUBP-2"/>
    <property type="match status" value="1"/>
</dbReference>
<dbReference type="AlphaFoldDB" id="A0A933I9H1"/>
<evidence type="ECO:0000259" key="2">
    <source>
        <dbReference type="SMART" id="SM00382"/>
    </source>
</evidence>
<dbReference type="InterPro" id="IPR050534">
    <property type="entry name" value="Coronavir_polyprotein_1ab"/>
</dbReference>
<dbReference type="Pfam" id="PF13086">
    <property type="entry name" value="AAA_11"/>
    <property type="match status" value="1"/>
</dbReference>
<dbReference type="EMBL" id="JACQXR010000044">
    <property type="protein sequence ID" value="MBI4726330.1"/>
    <property type="molecule type" value="Genomic_DNA"/>
</dbReference>
<protein>
    <submittedName>
        <fullName evidence="3">AAA family ATPase</fullName>
    </submittedName>
</protein>
<gene>
    <name evidence="3" type="ORF">HY768_03745</name>
</gene>
<dbReference type="GO" id="GO:0043139">
    <property type="term" value="F:5'-3' DNA helicase activity"/>
    <property type="evidence" value="ECO:0007669"/>
    <property type="project" value="TreeGrafter"/>
</dbReference>
<organism evidence="3 4">
    <name type="scientific">candidate division TA06 bacterium</name>
    <dbReference type="NCBI Taxonomy" id="2250710"/>
    <lineage>
        <taxon>Bacteria</taxon>
        <taxon>Bacteria division TA06</taxon>
    </lineage>
</organism>
<dbReference type="InterPro" id="IPR041677">
    <property type="entry name" value="DNA2/NAM7_AAA_11"/>
</dbReference>
<dbReference type="InterPro" id="IPR027417">
    <property type="entry name" value="P-loop_NTPase"/>
</dbReference>
<dbReference type="SUPFAM" id="SSF52540">
    <property type="entry name" value="P-loop containing nucleoside triphosphate hydrolases"/>
    <property type="match status" value="1"/>
</dbReference>